<dbReference type="NCBIfam" id="TIGR01451">
    <property type="entry name" value="B_ant_repeat"/>
    <property type="match status" value="13"/>
</dbReference>
<feature type="domain" description="DUF11" evidence="1">
    <location>
        <begin position="1620"/>
        <end position="1735"/>
    </location>
</feature>
<feature type="domain" description="DUF11" evidence="1">
    <location>
        <begin position="1743"/>
        <end position="1860"/>
    </location>
</feature>
<dbReference type="InterPro" id="IPR001434">
    <property type="entry name" value="OmcB-like_DUF11"/>
</dbReference>
<sequence length="2418" mass="250976">MKNPLLLALLVLFLLPLTMYGEGSKQLTPNQSTAALTDPANDKAGYLAHDANFPSASGVAITSLSFLKPSGFSRNGATFSADHRLLIRVKNGERLYYGVRRAIHDQTTANQGDLTITIRRAASSTDQVGTIVQQTTLLRDQNSTRHMLLAAQPGVIGNATQVNVGPKFTINTTTYNSNGYNSLGFLNNTGADQDYWVEFEQVGESSWTDDGRRFSVYDLWDFTVVDGSGVEKPGRMRSKLWSFSAGGTSNVFSKNFNMYPLIPSEDQANAFFVKKIELAGIAPQNFFRFVTNKFGSTTAAGASYTDRRKSQTSQTDYPELFNFVNNPDISIWPSATAPEFTVGIASVCNTTTNGGKSIFTLNTTESSTFIVLINLNGVAGYQPGSADVLLESTGAKGTRTVEWNGLNGLGQAVAKGTTLNYFFRNNSAAVHFPVWDAESNVGGFRVEDVRPVAGTNYNGLLFWDDSNLPTAAFPSPQSELFGAASTTGAHTWTATSGSTTATGGDLKTVNTWTYGYTGSSTQSTTFNYDCSADVAVTNTAATAPYYIGQPFTYSVTVTNNGPIPATNIQVTDKLDATKLEFVSSSDVNYVASTGVWNVGTLAVGASKTLTITAKPLVTGSILATATQTHTEVDNVAANNSQSTSITVSPSTDIAVTNTVSAGPYYAGQAVTYTVTAKNNGPNNATSVSITDQLPAGMTISNVSATSGTYSNSTGVWTLPIAIGATQTLTITAIPTSAGTFTTTASRTAGNEYDVVSSNNSATNSITVTAAADVAVTNVITTQGPYYIGENITYTVTAINNGPVTATGVVLTDKLPTGLTFVSANPSTGTYTSSTGVWTVGTIEPGTPQTLTLVAKTTATGSYTTVASKSGQTETDLVSSNNSSTNVLTVEPTAEVAVTQTVTAGPYYNGVNATYTVTIKNNGPGAATGIVIDAGIPDGLTVVSFTAPDGTVVENRKWSIPNLASGASAVIKIIAAPNTSGTFTTTATKTAQNEIDINSANNNSNVTITALPAVDIAVTNIVSDGPYYQGEPVTYTVTATNNGPDAATGVKIKDLLSTGSFTFVSATPTAGSYDASTGIWDIATLPKGTTETLVLIAKPRVTGSITTTASRSASDQFDAVASNNSAATTINVEASGDIQVTNSVAAGPYYNGKDVTYTVVVRNNGPGTSSGVSVTDMLPAGLTLKSSSVTLGSYDPGTGLWTIGNMSSGVTQTLTLVATPTTAGTFTTTASKTSSSYDNNSDNNTAATTITVGQASNLAISNQVSEGPYFVNSNVTYTVVVTNNGPDNATGVTATDKLPTGLSFVSATATQGTYVSSTGVWTIDNLAAGSSQTLTIVAKPTTSNALTTTATVTGSLYDINTSNNTASTSISAGAALATDIQVTNTVAAGPYYVGKNITYTISARNLGPNASSGVVISDVLPAGMSFVSANPTVGTYDPTTGIWEIPTLAVNTTRTLTLVAQPTTVGDFTTTATRVSSNEQDANAANDMASNTVTVNSSADIAVVKTVTGGPTYLAGEELTFTTTVTNNGPNTASSLLISDVFSTSNFSVVSTNPEKGSYAAGEWAIGELGIGESVTLTVIAKPTKAGTLTQTASRKSATETDLVTANNTSSVVLDVDPAADIAVTNTVFSGNKYNGQPFTITVKAQNNGPSPATDVSLQDLLPEGLTYVSSTVTAGSYDNQTGIWNIGPLAIGTSAARTLTITVVPTKAGSFTNTATKVYSAEPDANTANNTVNNTFEVLPAIDIAVLNTVADGPYYVGGNAVFTITATNNGPDDATGVKVLNRYTTAAGFNVVSFTAPDGTTYTSNDGIWNIGDMPANTTKVLTVLAKINKVGTLTTSASRNASTQTDVVSSNNTSVVTLEVNPVVDIAVSNSVVAKTYYNGDEVEFTISAINNGPNSASNISLATALPNDFTFVSAAPQQGSYNASSGIWSVGDLALNGSATMKLIGKATQAGTYTLNSSYTSSTETDQNSANNSDTEEVVITGKAEVKVAMTVSSSTGTEFYRNVSLATFTVTVTNTGPDAATNLKFMDSRTGAINFTGVYPGEGVTYDPATGEGFIASLAPGESKTLVVTGYPNTTGRITLSATKLSQEGAIDLESTNNSAFASINVQAVADLAVTNIASEGPYSLGEPIIYTVTVQNKGTVDAASDVKVAYTLSKEFEFVSAKPSVGTFDATTGIWTLNRDLAPSEMQTMQVILKPVAYALLTTEAAVNSAGQFDNAMANNSQTSTISLMNPLPVTLVNFNGKAVANGVQLTWTTATEINNEKFLVERSTNGKTFQTVGEVKGAGNSSQVRNYGFLDTNSPAGTIYYRLKQVDFDGKFEHSKVISVKTKTEATKAVKLNAYPNPTTGVVNLDLSSLNNSTVTILVYSMDGRLVKTTQVQGGGNQQVDLGSLAVGTYLLKVSTPEVTIMKRIVKH</sequence>
<feature type="domain" description="DUF11" evidence="1">
    <location>
        <begin position="2115"/>
        <end position="2231"/>
    </location>
</feature>
<feature type="domain" description="DUF11" evidence="1">
    <location>
        <begin position="895"/>
        <end position="1007"/>
    </location>
</feature>
<evidence type="ECO:0000259" key="2">
    <source>
        <dbReference type="Pfam" id="PF18962"/>
    </source>
</evidence>
<dbReference type="KEGG" id="nib:GU926_14700"/>
<evidence type="ECO:0000313" key="3">
    <source>
        <dbReference type="EMBL" id="QHL88609.1"/>
    </source>
</evidence>
<feature type="domain" description="DUF11" evidence="1">
    <location>
        <begin position="1014"/>
        <end position="1129"/>
    </location>
</feature>
<organism evidence="3 4">
    <name type="scientific">Nibribacter ruber</name>
    <dbReference type="NCBI Taxonomy" id="2698458"/>
    <lineage>
        <taxon>Bacteria</taxon>
        <taxon>Pseudomonadati</taxon>
        <taxon>Bacteroidota</taxon>
        <taxon>Cytophagia</taxon>
        <taxon>Cytophagales</taxon>
        <taxon>Hymenobacteraceae</taxon>
        <taxon>Nibribacter</taxon>
    </lineage>
</organism>
<protein>
    <submittedName>
        <fullName evidence="3">DUF11 domain-containing protein</fullName>
    </submittedName>
</protein>
<dbReference type="Gene3D" id="2.60.40.1170">
    <property type="entry name" value="Mu homology domain, subdomain B"/>
    <property type="match status" value="3"/>
</dbReference>
<gene>
    <name evidence="3" type="ORF">GU926_14700</name>
</gene>
<feature type="domain" description="DUF11" evidence="1">
    <location>
        <begin position="1991"/>
        <end position="2107"/>
    </location>
</feature>
<proteinExistence type="predicted"/>
<dbReference type="PANTHER" id="PTHR34819:SF3">
    <property type="entry name" value="CELL SURFACE PROTEIN"/>
    <property type="match status" value="1"/>
</dbReference>
<evidence type="ECO:0000259" key="1">
    <source>
        <dbReference type="Pfam" id="PF01345"/>
    </source>
</evidence>
<dbReference type="InterPro" id="IPR013783">
    <property type="entry name" value="Ig-like_fold"/>
</dbReference>
<dbReference type="Proteomes" id="UP000464214">
    <property type="component" value="Chromosome"/>
</dbReference>
<feature type="domain" description="DUF11" evidence="1">
    <location>
        <begin position="1257"/>
        <end position="1369"/>
    </location>
</feature>
<feature type="domain" description="Secretion system C-terminal sorting" evidence="2">
    <location>
        <begin position="2345"/>
        <end position="2416"/>
    </location>
</feature>
<keyword evidence="4" id="KW-1185">Reference proteome</keyword>
<dbReference type="EMBL" id="CP047897">
    <property type="protein sequence ID" value="QHL88609.1"/>
    <property type="molecule type" value="Genomic_DNA"/>
</dbReference>
<dbReference type="Gene3D" id="2.60.40.10">
    <property type="entry name" value="Immunoglobulins"/>
    <property type="match status" value="9"/>
</dbReference>
<evidence type="ECO:0000313" key="4">
    <source>
        <dbReference type="Proteomes" id="UP000464214"/>
    </source>
</evidence>
<feature type="domain" description="DUF11" evidence="1">
    <location>
        <begin position="772"/>
        <end position="885"/>
    </location>
</feature>
<feature type="domain" description="DUF11" evidence="1">
    <location>
        <begin position="1867"/>
        <end position="1979"/>
    </location>
</feature>
<feature type="domain" description="DUF11" evidence="1">
    <location>
        <begin position="1378"/>
        <end position="1492"/>
    </location>
</feature>
<accession>A0A6P1P2H3</accession>
<feature type="domain" description="DUF11" evidence="1">
    <location>
        <begin position="1499"/>
        <end position="1612"/>
    </location>
</feature>
<dbReference type="Pfam" id="PF01345">
    <property type="entry name" value="DUF11"/>
    <property type="match status" value="14"/>
</dbReference>
<dbReference type="InterPro" id="IPR047589">
    <property type="entry name" value="DUF11_rpt"/>
</dbReference>
<feature type="domain" description="DUF11" evidence="1">
    <location>
        <begin position="1136"/>
        <end position="1249"/>
    </location>
</feature>
<dbReference type="PANTHER" id="PTHR34819">
    <property type="entry name" value="LARGE CYSTEINE-RICH PERIPLASMIC PROTEIN OMCB"/>
    <property type="match status" value="1"/>
</dbReference>
<feature type="domain" description="DUF11" evidence="1">
    <location>
        <begin position="533"/>
        <end position="645"/>
    </location>
</feature>
<dbReference type="RefSeq" id="WP_160693195.1">
    <property type="nucleotide sequence ID" value="NZ_CP047897.1"/>
</dbReference>
<dbReference type="InterPro" id="IPR051172">
    <property type="entry name" value="Chlamydia_OmcB"/>
</dbReference>
<name>A0A6P1P2H3_9BACT</name>
<reference evidence="3 4" key="1">
    <citation type="submission" date="2020-01" db="EMBL/GenBank/DDBJ databases">
        <authorList>
            <person name="Kim M."/>
        </authorList>
    </citation>
    <scope>NUCLEOTIDE SEQUENCE [LARGE SCALE GENOMIC DNA]</scope>
    <source>
        <strain evidence="3 4">BT10</strain>
    </source>
</reference>
<dbReference type="NCBIfam" id="TIGR04183">
    <property type="entry name" value="Por_Secre_tail"/>
    <property type="match status" value="1"/>
</dbReference>
<feature type="domain" description="DUF11" evidence="1">
    <location>
        <begin position="652"/>
        <end position="764"/>
    </location>
</feature>
<dbReference type="Pfam" id="PF18962">
    <property type="entry name" value="Por_Secre_tail"/>
    <property type="match status" value="1"/>
</dbReference>
<dbReference type="InterPro" id="IPR026444">
    <property type="entry name" value="Secre_tail"/>
</dbReference>